<dbReference type="CDD" id="cd16014">
    <property type="entry name" value="PLC"/>
    <property type="match status" value="1"/>
</dbReference>
<dbReference type="NCBIfam" id="TIGR01409">
    <property type="entry name" value="TAT_signal_seq"/>
    <property type="match status" value="1"/>
</dbReference>
<keyword evidence="7" id="KW-1185">Reference proteome</keyword>
<dbReference type="EMBL" id="JACHXS010000015">
    <property type="protein sequence ID" value="MBB3224971.1"/>
    <property type="molecule type" value="Genomic_DNA"/>
</dbReference>
<dbReference type="Gene3D" id="3.40.720.10">
    <property type="entry name" value="Alkaline Phosphatase, subunit A"/>
    <property type="match status" value="2"/>
</dbReference>
<evidence type="ECO:0000313" key="7">
    <source>
        <dbReference type="Proteomes" id="UP000298763"/>
    </source>
</evidence>
<evidence type="ECO:0000313" key="6">
    <source>
        <dbReference type="EMBL" id="QCP09245.1"/>
    </source>
</evidence>
<reference evidence="5 8" key="2">
    <citation type="submission" date="2020-08" db="EMBL/GenBank/DDBJ databases">
        <title>Genomic Encyclopedia of Type Strains, Phase III (KMG-III): the genomes of soil and plant-associated and newly described type strains.</title>
        <authorList>
            <person name="Whitman W."/>
        </authorList>
    </citation>
    <scope>NUCLEOTIDE SEQUENCE [LARGE SCALE GENOMIC DNA]</scope>
    <source>
        <strain evidence="5 8">CECT 7753</strain>
    </source>
</reference>
<dbReference type="AlphaFoldDB" id="A0A4P8HM22"/>
<dbReference type="PANTHER" id="PTHR31956:SF36">
    <property type="entry name" value="NON-HEMOLYTIC PHOSPHOLIPASE C"/>
    <property type="match status" value="1"/>
</dbReference>
<dbReference type="PROSITE" id="PS51318">
    <property type="entry name" value="TAT"/>
    <property type="match status" value="1"/>
</dbReference>
<dbReference type="Pfam" id="PF05506">
    <property type="entry name" value="PLipase_C_C"/>
    <property type="match status" value="1"/>
</dbReference>
<accession>A0A4P8HM22</accession>
<dbReference type="Proteomes" id="UP000584325">
    <property type="component" value="Unassembled WGS sequence"/>
</dbReference>
<dbReference type="GO" id="GO:0034480">
    <property type="term" value="F:phosphatidylcholine phospholipase C activity"/>
    <property type="evidence" value="ECO:0007669"/>
    <property type="project" value="UniProtKB-EC"/>
</dbReference>
<dbReference type="EC" id="3.1.4.3" evidence="2"/>
<dbReference type="InterPro" id="IPR017767">
    <property type="entry name" value="PC-PLC"/>
</dbReference>
<dbReference type="EMBL" id="CP040017">
    <property type="protein sequence ID" value="QCP09245.1"/>
    <property type="molecule type" value="Genomic_DNA"/>
</dbReference>
<protein>
    <recommendedName>
        <fullName evidence="2">phospholipase C</fullName>
        <ecNumber evidence="2">3.1.4.3</ecNumber>
    </recommendedName>
</protein>
<gene>
    <name evidence="6" type="ORF">FCL38_01415</name>
    <name evidence="5" type="ORF">FHS02_005841</name>
</gene>
<dbReference type="Pfam" id="PF04185">
    <property type="entry name" value="Phosphoesterase"/>
    <property type="match status" value="1"/>
</dbReference>
<evidence type="ECO:0000313" key="5">
    <source>
        <dbReference type="EMBL" id="MBB3224971.1"/>
    </source>
</evidence>
<dbReference type="PANTHER" id="PTHR31956">
    <property type="entry name" value="NON-SPECIFIC PHOSPHOLIPASE C4-RELATED"/>
    <property type="match status" value="1"/>
</dbReference>
<dbReference type="OrthoDB" id="980947at2"/>
<reference evidence="6 7" key="1">
    <citation type="submission" date="2019-05" db="EMBL/GenBank/DDBJ databases">
        <title>Draft Genome Sequences of Six Type Strains of the Genus Massilia.</title>
        <authorList>
            <person name="Miess H."/>
            <person name="Frediansyhah A."/>
            <person name="Gross H."/>
        </authorList>
    </citation>
    <scope>NUCLEOTIDE SEQUENCE [LARGE SCALE GENOMIC DNA]</scope>
    <source>
        <strain evidence="6 7">DSMZ 26121</strain>
    </source>
</reference>
<name>A0A4P8HM22_9BURK</name>
<sequence length="691" mass="74975">MTRLSRRRFLGGTAAAGVLGAMSPLLREALAVPARRATGTLADVRHVVILMQENRSFDHYFGTLAGVRGFGDRMAIPLRDGRTVWQQHNGRRIVMPYRLDASAGNAQPALDLPHTWPDAQAAWDDGRMNAWPRSKTDASMAHYARAELPIQFALAEAFTLCDAYHCSLQGGTNPNRLFLMTGTNDPSGRHRGPAIDNRMEGFGPPELGFTWTTYPERLEAAGVSWKVYTDMADNYDCNMLTTFRTFREAHAARPNALADKGISSTLGNATLDGLRDDVVNGRLPQVSWVISPRLYSEHPGPSTPVQGGAYTLQVLEALLADPEVWSGTVFLQMYDENDAFFDHVPPPAPPALLRDGTRSGRSTVAFRDECHGDGFLYGLGPRVPMVVMSPWSKGGWVNSEVFDHTSVLRFLERRFGVAEPNIGAWRRAVCGDLTSCFDFASPDAGKPRLPAFGTAQADAERARQRATPAIEVPVEGAQAAPRQEPGTRPSRALPYRLEARLEARLDARQEPLAGPEAGGVLLTFVNAGTAGAVFHVYDRLRLDRAPRRYTVEAGKELADLWTVPEEGSAVAPGAHDLWILGPNGFHRALRGSGPQDIAVRAVREGDRLVLELRNGGAVPRDATLTMLAYAAAAPRTVTVAPGSGERLVLPGPWYDAQVESGGAVWRFAGRVETGFDGSSDPAMATGQVAGR</sequence>
<evidence type="ECO:0000256" key="1">
    <source>
        <dbReference type="ARBA" id="ARBA00009717"/>
    </source>
</evidence>
<organism evidence="5 8">
    <name type="scientific">Pseudoduganella umbonata</name>
    <dbReference type="NCBI Taxonomy" id="864828"/>
    <lineage>
        <taxon>Bacteria</taxon>
        <taxon>Pseudomonadati</taxon>
        <taxon>Pseudomonadota</taxon>
        <taxon>Betaproteobacteria</taxon>
        <taxon>Burkholderiales</taxon>
        <taxon>Oxalobacteraceae</taxon>
        <taxon>Telluria group</taxon>
        <taxon>Pseudoduganella</taxon>
    </lineage>
</organism>
<evidence type="ECO:0000313" key="8">
    <source>
        <dbReference type="Proteomes" id="UP000584325"/>
    </source>
</evidence>
<dbReference type="InterPro" id="IPR006311">
    <property type="entry name" value="TAT_signal"/>
</dbReference>
<dbReference type="RefSeq" id="WP_137312134.1">
    <property type="nucleotide sequence ID" value="NZ_CP040017.1"/>
</dbReference>
<dbReference type="Proteomes" id="UP000298763">
    <property type="component" value="Chromosome"/>
</dbReference>
<feature type="domain" description="Bacterial phospholipase C C-terminal" evidence="4">
    <location>
        <begin position="489"/>
        <end position="591"/>
    </location>
</feature>
<evidence type="ECO:0000256" key="2">
    <source>
        <dbReference type="ARBA" id="ARBA00012018"/>
    </source>
</evidence>
<dbReference type="InterPro" id="IPR008475">
    <property type="entry name" value="PLipase_C_C"/>
</dbReference>
<dbReference type="InterPro" id="IPR007312">
    <property type="entry name" value="Phosphoesterase"/>
</dbReference>
<proteinExistence type="inferred from homology"/>
<dbReference type="GO" id="GO:0016042">
    <property type="term" value="P:lipid catabolic process"/>
    <property type="evidence" value="ECO:0007669"/>
    <property type="project" value="InterPro"/>
</dbReference>
<comment type="similarity">
    <text evidence="1">Belongs to the bacterial phospholipase C family.</text>
</comment>
<dbReference type="InterPro" id="IPR019546">
    <property type="entry name" value="TAT_signal_bac_arc"/>
</dbReference>
<evidence type="ECO:0000259" key="4">
    <source>
        <dbReference type="Pfam" id="PF05506"/>
    </source>
</evidence>
<evidence type="ECO:0000256" key="3">
    <source>
        <dbReference type="ARBA" id="ARBA00022801"/>
    </source>
</evidence>
<dbReference type="InterPro" id="IPR017850">
    <property type="entry name" value="Alkaline_phosphatase_core_sf"/>
</dbReference>
<dbReference type="NCBIfam" id="TIGR03396">
    <property type="entry name" value="PC_PLC"/>
    <property type="match status" value="1"/>
</dbReference>
<keyword evidence="3 5" id="KW-0378">Hydrolase</keyword>